<keyword evidence="2" id="KW-1185">Reference proteome</keyword>
<gene>
    <name evidence="1" type="ORF">AAHA92_10177</name>
</gene>
<name>A0ABD1HXC8_SALDI</name>
<organism evidence="1 2">
    <name type="scientific">Salvia divinorum</name>
    <name type="common">Maria pastora</name>
    <name type="synonym">Diviner's sage</name>
    <dbReference type="NCBI Taxonomy" id="28513"/>
    <lineage>
        <taxon>Eukaryota</taxon>
        <taxon>Viridiplantae</taxon>
        <taxon>Streptophyta</taxon>
        <taxon>Embryophyta</taxon>
        <taxon>Tracheophyta</taxon>
        <taxon>Spermatophyta</taxon>
        <taxon>Magnoliopsida</taxon>
        <taxon>eudicotyledons</taxon>
        <taxon>Gunneridae</taxon>
        <taxon>Pentapetalae</taxon>
        <taxon>asterids</taxon>
        <taxon>lamiids</taxon>
        <taxon>Lamiales</taxon>
        <taxon>Lamiaceae</taxon>
        <taxon>Nepetoideae</taxon>
        <taxon>Mentheae</taxon>
        <taxon>Salviinae</taxon>
        <taxon>Salvia</taxon>
        <taxon>Salvia subgen. Calosphace</taxon>
    </lineage>
</organism>
<protein>
    <submittedName>
        <fullName evidence="1">Uncharacterized protein</fullName>
    </submittedName>
</protein>
<evidence type="ECO:0000313" key="2">
    <source>
        <dbReference type="Proteomes" id="UP001567538"/>
    </source>
</evidence>
<accession>A0ABD1HXC8</accession>
<sequence length="90" mass="10209">MPYFPPISSPFTKLLTSLCCSDSGISSIVGHNRHTGTSFSAFLSNSFIIWRELFDRCIKEIGLDLRAWILIIANFLISYSDHFALMCLEM</sequence>
<proteinExistence type="predicted"/>
<reference evidence="1 2" key="1">
    <citation type="submission" date="2024-06" db="EMBL/GenBank/DDBJ databases">
        <title>A chromosome level genome sequence of Diviner's sage (Salvia divinorum).</title>
        <authorList>
            <person name="Ford S.A."/>
            <person name="Ro D.-K."/>
            <person name="Ness R.W."/>
            <person name="Phillips M.A."/>
        </authorList>
    </citation>
    <scope>NUCLEOTIDE SEQUENCE [LARGE SCALE GENOMIC DNA]</scope>
    <source>
        <strain evidence="1">SAF-2024a</strain>
        <tissue evidence="1">Leaf</tissue>
    </source>
</reference>
<comment type="caution">
    <text evidence="1">The sequence shown here is derived from an EMBL/GenBank/DDBJ whole genome shotgun (WGS) entry which is preliminary data.</text>
</comment>
<dbReference type="EMBL" id="JBEAFC010000004">
    <property type="protein sequence ID" value="KAL1559883.1"/>
    <property type="molecule type" value="Genomic_DNA"/>
</dbReference>
<evidence type="ECO:0000313" key="1">
    <source>
        <dbReference type="EMBL" id="KAL1559883.1"/>
    </source>
</evidence>
<dbReference type="AlphaFoldDB" id="A0ABD1HXC8"/>
<dbReference type="Proteomes" id="UP001567538">
    <property type="component" value="Unassembled WGS sequence"/>
</dbReference>